<organism evidence="1 2">
    <name type="scientific">Camelina sativa</name>
    <name type="common">False flax</name>
    <name type="synonym">Myagrum sativum</name>
    <dbReference type="NCBI Taxonomy" id="90675"/>
    <lineage>
        <taxon>Eukaryota</taxon>
        <taxon>Viridiplantae</taxon>
        <taxon>Streptophyta</taxon>
        <taxon>Embryophyta</taxon>
        <taxon>Tracheophyta</taxon>
        <taxon>Spermatophyta</taxon>
        <taxon>Magnoliopsida</taxon>
        <taxon>eudicotyledons</taxon>
        <taxon>Gunneridae</taxon>
        <taxon>Pentapetalae</taxon>
        <taxon>rosids</taxon>
        <taxon>malvids</taxon>
        <taxon>Brassicales</taxon>
        <taxon>Brassicaceae</taxon>
        <taxon>Camelineae</taxon>
        <taxon>Camelina</taxon>
    </lineage>
</organism>
<dbReference type="PANTHER" id="PTHR48175:SF3">
    <property type="entry name" value="OS04G0581700 PROTEIN"/>
    <property type="match status" value="1"/>
</dbReference>
<name>A0ABM0X0A1_CAMSA</name>
<protein>
    <submittedName>
        <fullName evidence="2">Uncharacterized protein LOC104757675</fullName>
    </submittedName>
</protein>
<dbReference type="GeneID" id="104757675"/>
<proteinExistence type="predicted"/>
<keyword evidence="1" id="KW-1185">Reference proteome</keyword>
<dbReference type="PANTHER" id="PTHR48175">
    <property type="entry name" value="OS04G0581700 PROTEIN"/>
    <property type="match status" value="1"/>
</dbReference>
<sequence>MLLVTVLAEMMKEYTVVLAGVLEHLFSQAPFPRRFRLHILYSLPFHNSSSAPLTLLLPSPPPPPPYYSRSSST</sequence>
<reference evidence="1" key="1">
    <citation type="journal article" date="2014" name="Nat. Commun.">
        <title>The emerging biofuel crop Camelina sativa retains a highly undifferentiated hexaploid genome structure.</title>
        <authorList>
            <person name="Kagale S."/>
            <person name="Koh C."/>
            <person name="Nixon J."/>
            <person name="Bollina V."/>
            <person name="Clarke W.E."/>
            <person name="Tuteja R."/>
            <person name="Spillane C."/>
            <person name="Robinson S.J."/>
            <person name="Links M.G."/>
            <person name="Clarke C."/>
            <person name="Higgins E.E."/>
            <person name="Huebert T."/>
            <person name="Sharpe A.G."/>
            <person name="Parkin I.A."/>
        </authorList>
    </citation>
    <scope>NUCLEOTIDE SEQUENCE [LARGE SCALE GENOMIC DNA]</scope>
    <source>
        <strain evidence="1">cv. DH55</strain>
    </source>
</reference>
<accession>A0ABM0X0A1</accession>
<dbReference type="RefSeq" id="XP_010478727.1">
    <property type="nucleotide sequence ID" value="XM_010480425.2"/>
</dbReference>
<reference evidence="2" key="2">
    <citation type="submission" date="2025-08" db="UniProtKB">
        <authorList>
            <consortium name="RefSeq"/>
        </authorList>
    </citation>
    <scope>IDENTIFICATION</scope>
    <source>
        <tissue evidence="2">Leaf</tissue>
    </source>
</reference>
<dbReference type="Proteomes" id="UP000694864">
    <property type="component" value="Chromosome 17"/>
</dbReference>
<evidence type="ECO:0000313" key="2">
    <source>
        <dbReference type="RefSeq" id="XP_010478727.1"/>
    </source>
</evidence>
<gene>
    <name evidence="2" type="primary">LOC104757675</name>
</gene>
<evidence type="ECO:0000313" key="1">
    <source>
        <dbReference type="Proteomes" id="UP000694864"/>
    </source>
</evidence>